<feature type="region of interest" description="Disordered" evidence="1">
    <location>
        <begin position="47"/>
        <end position="73"/>
    </location>
</feature>
<keyword evidence="2" id="KW-0732">Signal</keyword>
<name>A0A9X6RLU5_HYPEX</name>
<gene>
    <name evidence="3" type="ORF">BV898_16452</name>
</gene>
<protein>
    <submittedName>
        <fullName evidence="3">Uncharacterized protein</fullName>
    </submittedName>
</protein>
<dbReference type="Proteomes" id="UP000192578">
    <property type="component" value="Unassembled WGS sequence"/>
</dbReference>
<evidence type="ECO:0000313" key="3">
    <source>
        <dbReference type="EMBL" id="OWA51996.1"/>
    </source>
</evidence>
<evidence type="ECO:0000256" key="1">
    <source>
        <dbReference type="SAM" id="MobiDB-lite"/>
    </source>
</evidence>
<comment type="caution">
    <text evidence="3">The sequence shown here is derived from an EMBL/GenBank/DDBJ whole genome shotgun (WGS) entry which is preliminary data.</text>
</comment>
<feature type="signal peptide" evidence="2">
    <location>
        <begin position="1"/>
        <end position="26"/>
    </location>
</feature>
<dbReference type="AlphaFoldDB" id="A0A9X6RLU5"/>
<sequence length="90" mass="9763">MRNTLLFLAFCGAVVIFVGSPLSVSGLAPVSGLIDPKNVTTRPRIAIRKGTKSPARDTSSADDDVKIFQPSQKLQTGLHTQDYYGHYNGR</sequence>
<evidence type="ECO:0000256" key="2">
    <source>
        <dbReference type="SAM" id="SignalP"/>
    </source>
</evidence>
<keyword evidence="4" id="KW-1185">Reference proteome</keyword>
<proteinExistence type="predicted"/>
<dbReference type="EMBL" id="MTYJ01000247">
    <property type="protein sequence ID" value="OWA51996.1"/>
    <property type="molecule type" value="Genomic_DNA"/>
</dbReference>
<feature type="chain" id="PRO_5040734916" evidence="2">
    <location>
        <begin position="27"/>
        <end position="90"/>
    </location>
</feature>
<evidence type="ECO:0000313" key="4">
    <source>
        <dbReference type="Proteomes" id="UP000192578"/>
    </source>
</evidence>
<accession>A0A9X6RLU5</accession>
<reference evidence="4" key="1">
    <citation type="submission" date="2017-01" db="EMBL/GenBank/DDBJ databases">
        <title>Comparative genomics of anhydrobiosis in the tardigrade Hypsibius dujardini.</title>
        <authorList>
            <person name="Yoshida Y."/>
            <person name="Koutsovoulos G."/>
            <person name="Laetsch D."/>
            <person name="Stevens L."/>
            <person name="Kumar S."/>
            <person name="Horikawa D."/>
            <person name="Ishino K."/>
            <person name="Komine S."/>
            <person name="Tomita M."/>
            <person name="Blaxter M."/>
            <person name="Arakawa K."/>
        </authorList>
    </citation>
    <scope>NUCLEOTIDE SEQUENCE [LARGE SCALE GENOMIC DNA]</scope>
    <source>
        <strain evidence="4">Z151</strain>
    </source>
</reference>
<organism evidence="3 4">
    <name type="scientific">Hypsibius exemplaris</name>
    <name type="common">Freshwater tardigrade</name>
    <dbReference type="NCBI Taxonomy" id="2072580"/>
    <lineage>
        <taxon>Eukaryota</taxon>
        <taxon>Metazoa</taxon>
        <taxon>Ecdysozoa</taxon>
        <taxon>Tardigrada</taxon>
        <taxon>Eutardigrada</taxon>
        <taxon>Parachela</taxon>
        <taxon>Hypsibioidea</taxon>
        <taxon>Hypsibiidae</taxon>
        <taxon>Hypsibius</taxon>
    </lineage>
</organism>